<sequence>MEMDHLANCETLRTFVDLPSKYWEARRMMTSLVGEEVQRLSVIHSLPFLLSEDEPQCMHRVVPKVQQVLPNASAEFHLAASSTFLTILEKKLVHPRTFTQTFLQSILSSIDSRDPVEIRRHLIPCHKHICFTWMRGHSGTTGNERTDELAKSAAVSNFNLSSSLCPYSYVKRKINEHIMNSRGLTLKEPIDIIESDDTPNNVENIFIEPLAVHIDSDEDSGDDGSCLVDNRMGCQLSSGAEIVLSNNEHVGRIDYDLPSSSVPPPLNIKKL</sequence>
<evidence type="ECO:0000313" key="2">
    <source>
        <dbReference type="Proteomes" id="UP001148838"/>
    </source>
</evidence>
<dbReference type="InterPro" id="IPR036397">
    <property type="entry name" value="RNaseH_sf"/>
</dbReference>
<dbReference type="EMBL" id="JAJSOF020000013">
    <property type="protein sequence ID" value="KAJ4443071.1"/>
    <property type="molecule type" value="Genomic_DNA"/>
</dbReference>
<dbReference type="InterPro" id="IPR012337">
    <property type="entry name" value="RNaseH-like_sf"/>
</dbReference>
<accession>A0ABQ8TAR7</accession>
<comment type="caution">
    <text evidence="1">The sequence shown here is derived from an EMBL/GenBank/DDBJ whole genome shotgun (WGS) entry which is preliminary data.</text>
</comment>
<dbReference type="Gene3D" id="3.30.420.10">
    <property type="entry name" value="Ribonuclease H-like superfamily/Ribonuclease H"/>
    <property type="match status" value="1"/>
</dbReference>
<reference evidence="1 2" key="1">
    <citation type="journal article" date="2022" name="Allergy">
        <title>Genome assembly and annotation of Periplaneta americana reveal a comprehensive cockroach allergen profile.</title>
        <authorList>
            <person name="Wang L."/>
            <person name="Xiong Q."/>
            <person name="Saelim N."/>
            <person name="Wang L."/>
            <person name="Nong W."/>
            <person name="Wan A.T."/>
            <person name="Shi M."/>
            <person name="Liu X."/>
            <person name="Cao Q."/>
            <person name="Hui J.H.L."/>
            <person name="Sookrung N."/>
            <person name="Leung T.F."/>
            <person name="Tungtrongchitr A."/>
            <person name="Tsui S.K.W."/>
        </authorList>
    </citation>
    <scope>NUCLEOTIDE SEQUENCE [LARGE SCALE GENOMIC DNA]</scope>
    <source>
        <strain evidence="1">PWHHKU_190912</strain>
    </source>
</reference>
<organism evidence="1 2">
    <name type="scientific">Periplaneta americana</name>
    <name type="common">American cockroach</name>
    <name type="synonym">Blatta americana</name>
    <dbReference type="NCBI Taxonomy" id="6978"/>
    <lineage>
        <taxon>Eukaryota</taxon>
        <taxon>Metazoa</taxon>
        <taxon>Ecdysozoa</taxon>
        <taxon>Arthropoda</taxon>
        <taxon>Hexapoda</taxon>
        <taxon>Insecta</taxon>
        <taxon>Pterygota</taxon>
        <taxon>Neoptera</taxon>
        <taxon>Polyneoptera</taxon>
        <taxon>Dictyoptera</taxon>
        <taxon>Blattodea</taxon>
        <taxon>Blattoidea</taxon>
        <taxon>Blattidae</taxon>
        <taxon>Blattinae</taxon>
        <taxon>Periplaneta</taxon>
    </lineage>
</organism>
<protein>
    <recommendedName>
        <fullName evidence="3">RNase H type-1 domain-containing protein</fullName>
    </recommendedName>
</protein>
<keyword evidence="2" id="KW-1185">Reference proteome</keyword>
<gene>
    <name evidence="1" type="ORF">ANN_04721</name>
</gene>
<proteinExistence type="predicted"/>
<dbReference type="PANTHER" id="PTHR21467">
    <property type="entry name" value="PROTEIN PHOSPHATASE 4 REGULATORY SUBUNIT 4 PPP4R4"/>
    <property type="match status" value="1"/>
</dbReference>
<name>A0ABQ8TAR7_PERAM</name>
<dbReference type="Proteomes" id="UP001148838">
    <property type="component" value="Unassembled WGS sequence"/>
</dbReference>
<evidence type="ECO:0000313" key="1">
    <source>
        <dbReference type="EMBL" id="KAJ4443071.1"/>
    </source>
</evidence>
<dbReference type="InterPro" id="IPR039918">
    <property type="entry name" value="PPP4R4"/>
</dbReference>
<evidence type="ECO:0008006" key="3">
    <source>
        <dbReference type="Google" id="ProtNLM"/>
    </source>
</evidence>
<dbReference type="SUPFAM" id="SSF53098">
    <property type="entry name" value="Ribonuclease H-like"/>
    <property type="match status" value="1"/>
</dbReference>
<dbReference type="PANTHER" id="PTHR21467:SF0">
    <property type="entry name" value="SERINE_THREONINE-PROTEIN PHOSPHATASE 4 REGULATORY SUBUNIT 4"/>
    <property type="match status" value="1"/>
</dbReference>